<feature type="compositionally biased region" description="Polar residues" evidence="1">
    <location>
        <begin position="45"/>
        <end position="54"/>
    </location>
</feature>
<feature type="compositionally biased region" description="Low complexity" evidence="1">
    <location>
        <begin position="14"/>
        <end position="23"/>
    </location>
</feature>
<accession>A0A7S0G7B2</accession>
<organism evidence="2">
    <name type="scientific">Proboscia inermis</name>
    <dbReference type="NCBI Taxonomy" id="420281"/>
    <lineage>
        <taxon>Eukaryota</taxon>
        <taxon>Sar</taxon>
        <taxon>Stramenopiles</taxon>
        <taxon>Ochrophyta</taxon>
        <taxon>Bacillariophyta</taxon>
        <taxon>Coscinodiscophyceae</taxon>
        <taxon>Rhizosoleniophycidae</taxon>
        <taxon>Rhizosoleniales</taxon>
        <taxon>Rhizosoleniaceae</taxon>
        <taxon>Proboscia</taxon>
    </lineage>
</organism>
<proteinExistence type="predicted"/>
<feature type="region of interest" description="Disordered" evidence="1">
    <location>
        <begin position="1"/>
        <end position="71"/>
    </location>
</feature>
<name>A0A7S0G7B2_9STRA</name>
<evidence type="ECO:0000256" key="1">
    <source>
        <dbReference type="SAM" id="MobiDB-lite"/>
    </source>
</evidence>
<dbReference type="AlphaFoldDB" id="A0A7S0G7B2"/>
<sequence length="98" mass="10772">MKELSRCDNNSPISSSHSTASTAMLTDDDEYSNSEETSWLDLEKSGNNNIHITRSLNSSSNSDDSAKGERRKYISPSLSILSFTDLLGGSEEDFDDES</sequence>
<reference evidence="2" key="1">
    <citation type="submission" date="2021-01" db="EMBL/GenBank/DDBJ databases">
        <authorList>
            <person name="Corre E."/>
            <person name="Pelletier E."/>
            <person name="Niang G."/>
            <person name="Scheremetjew M."/>
            <person name="Finn R."/>
            <person name="Kale V."/>
            <person name="Holt S."/>
            <person name="Cochrane G."/>
            <person name="Meng A."/>
            <person name="Brown T."/>
            <person name="Cohen L."/>
        </authorList>
    </citation>
    <scope>NUCLEOTIDE SEQUENCE</scope>
    <source>
        <strain evidence="2">CCAP1064/1</strain>
    </source>
</reference>
<dbReference type="EMBL" id="HBEL01004923">
    <property type="protein sequence ID" value="CAD8406242.1"/>
    <property type="molecule type" value="Transcribed_RNA"/>
</dbReference>
<gene>
    <name evidence="2" type="ORF">PINE0816_LOCUS2358</name>
</gene>
<evidence type="ECO:0000313" key="2">
    <source>
        <dbReference type="EMBL" id="CAD8406242.1"/>
    </source>
</evidence>
<protein>
    <submittedName>
        <fullName evidence="2">Uncharacterized protein</fullName>
    </submittedName>
</protein>